<dbReference type="EMBL" id="BSFP01000100">
    <property type="protein sequence ID" value="GLL07547.1"/>
    <property type="molecule type" value="Genomic_DNA"/>
</dbReference>
<protein>
    <submittedName>
        <fullName evidence="2">Uncharacterized protein</fullName>
    </submittedName>
</protein>
<reference evidence="2" key="1">
    <citation type="journal article" date="2014" name="Int. J. Syst. Evol. Microbiol.">
        <title>Complete genome sequence of Corynebacterium casei LMG S-19264T (=DSM 44701T), isolated from a smear-ripened cheese.</title>
        <authorList>
            <consortium name="US DOE Joint Genome Institute (JGI-PGF)"/>
            <person name="Walter F."/>
            <person name="Albersmeier A."/>
            <person name="Kalinowski J."/>
            <person name="Ruckert C."/>
        </authorList>
    </citation>
    <scope>NUCLEOTIDE SEQUENCE</scope>
    <source>
        <strain evidence="2">VKM Ac-1321</strain>
    </source>
</reference>
<proteinExistence type="predicted"/>
<keyword evidence="1" id="KW-0812">Transmembrane</keyword>
<keyword evidence="3" id="KW-1185">Reference proteome</keyword>
<name>A0A9W6KT14_9ACTN</name>
<keyword evidence="1" id="KW-0472">Membrane</keyword>
<evidence type="ECO:0000313" key="3">
    <source>
        <dbReference type="Proteomes" id="UP001143480"/>
    </source>
</evidence>
<dbReference type="Proteomes" id="UP001143480">
    <property type="component" value="Unassembled WGS sequence"/>
</dbReference>
<dbReference type="AlphaFoldDB" id="A0A9W6KT14"/>
<reference evidence="2" key="2">
    <citation type="submission" date="2023-01" db="EMBL/GenBank/DDBJ databases">
        <authorList>
            <person name="Sun Q."/>
            <person name="Evtushenko L."/>
        </authorList>
    </citation>
    <scope>NUCLEOTIDE SEQUENCE</scope>
    <source>
        <strain evidence="2">VKM Ac-1321</strain>
    </source>
</reference>
<evidence type="ECO:0000256" key="1">
    <source>
        <dbReference type="SAM" id="Phobius"/>
    </source>
</evidence>
<sequence length="178" mass="18448">MSGVTPSESCDRSGSVAARGLRPVRIIVAVTLVIALAVVGGVLWVGAQTPAGGSAWNVLGFGSFRTVGAVMLNPGEYTPALDPLAEPASDVRECAGDGEFTDLHAGTRVAVLDRVGVVLASAELGPGALESETCMLFFELPTVPAGHGLYNIQIGERPPYQYTEVSMHRPKGIGFAPD</sequence>
<keyword evidence="1" id="KW-1133">Transmembrane helix</keyword>
<comment type="caution">
    <text evidence="2">The sequence shown here is derived from an EMBL/GenBank/DDBJ whole genome shotgun (WGS) entry which is preliminary data.</text>
</comment>
<organism evidence="2 3">
    <name type="scientific">Dactylosporangium matsuzakiense</name>
    <dbReference type="NCBI Taxonomy" id="53360"/>
    <lineage>
        <taxon>Bacteria</taxon>
        <taxon>Bacillati</taxon>
        <taxon>Actinomycetota</taxon>
        <taxon>Actinomycetes</taxon>
        <taxon>Micromonosporales</taxon>
        <taxon>Micromonosporaceae</taxon>
        <taxon>Dactylosporangium</taxon>
    </lineage>
</organism>
<gene>
    <name evidence="2" type="ORF">GCM10017581_093010</name>
</gene>
<accession>A0A9W6KT14</accession>
<feature type="transmembrane region" description="Helical" evidence="1">
    <location>
        <begin position="26"/>
        <end position="47"/>
    </location>
</feature>
<evidence type="ECO:0000313" key="2">
    <source>
        <dbReference type="EMBL" id="GLL07547.1"/>
    </source>
</evidence>